<keyword evidence="1" id="KW-0813">Transport</keyword>
<name>A0A1E5LE78_9BACI</name>
<feature type="domain" description="ABC transporter" evidence="4">
    <location>
        <begin position="5"/>
        <end position="229"/>
    </location>
</feature>
<dbReference type="InterPro" id="IPR051782">
    <property type="entry name" value="ABC_Transporter_VariousFunc"/>
</dbReference>
<protein>
    <submittedName>
        <fullName evidence="5">ABC transporter ATP-binding protein</fullName>
    </submittedName>
</protein>
<dbReference type="Gene3D" id="3.40.50.300">
    <property type="entry name" value="P-loop containing nucleotide triphosphate hydrolases"/>
    <property type="match status" value="1"/>
</dbReference>
<evidence type="ECO:0000256" key="2">
    <source>
        <dbReference type="ARBA" id="ARBA00022741"/>
    </source>
</evidence>
<dbReference type="CDD" id="cd03230">
    <property type="entry name" value="ABC_DR_subfamily_A"/>
    <property type="match status" value="1"/>
</dbReference>
<dbReference type="STRING" id="1305675.BFG57_16250"/>
<gene>
    <name evidence="5" type="ORF">BFG57_16250</name>
</gene>
<evidence type="ECO:0000313" key="5">
    <source>
        <dbReference type="EMBL" id="OEH92391.1"/>
    </source>
</evidence>
<sequence>MTTILETKNLVKSYGKMDAVKNINLKLEQNTIYGLLGKNGAGKTTLLNMISGHIFSDHGEIKIFDTILNPGDSPINFCYIKEKSIYFNRSTVMEILKFASSFHKHWDWDYTNHLIKTFQINPNKKFKKLSKGMESIIGIIIGLASREPLTIFDEPLLGLDVVMREKFYNVLLEDYAENPRTILLSTHLIDEISKIVEKVYILDQGNIKLYDDIDNIRNQSNYVSGKGDILVPFLEEKNVIHRENHGQLTIAAVYDSFNETEITEANQLDISIEAMPLQKFLAYYCAGGDQNE</sequence>
<dbReference type="AlphaFoldDB" id="A0A1E5LE78"/>
<dbReference type="InterPro" id="IPR003593">
    <property type="entry name" value="AAA+_ATPase"/>
</dbReference>
<dbReference type="PANTHER" id="PTHR42939:SF1">
    <property type="entry name" value="ABC TRANSPORTER ATP-BINDING PROTEIN ALBC-RELATED"/>
    <property type="match status" value="1"/>
</dbReference>
<dbReference type="GO" id="GO:0005524">
    <property type="term" value="F:ATP binding"/>
    <property type="evidence" value="ECO:0007669"/>
    <property type="project" value="UniProtKB-KW"/>
</dbReference>
<organism evidence="5 6">
    <name type="scientific">Bacillus solimangrovi</name>
    <dbReference type="NCBI Taxonomy" id="1305675"/>
    <lineage>
        <taxon>Bacteria</taxon>
        <taxon>Bacillati</taxon>
        <taxon>Bacillota</taxon>
        <taxon>Bacilli</taxon>
        <taxon>Bacillales</taxon>
        <taxon>Bacillaceae</taxon>
        <taxon>Bacillus</taxon>
    </lineage>
</organism>
<keyword evidence="3 5" id="KW-0067">ATP-binding</keyword>
<dbReference type="GO" id="GO:0016887">
    <property type="term" value="F:ATP hydrolysis activity"/>
    <property type="evidence" value="ECO:0007669"/>
    <property type="project" value="InterPro"/>
</dbReference>
<dbReference type="Pfam" id="PF00005">
    <property type="entry name" value="ABC_tran"/>
    <property type="match status" value="1"/>
</dbReference>
<evidence type="ECO:0000259" key="4">
    <source>
        <dbReference type="PROSITE" id="PS50893"/>
    </source>
</evidence>
<proteinExistence type="predicted"/>
<dbReference type="InterPro" id="IPR003439">
    <property type="entry name" value="ABC_transporter-like_ATP-bd"/>
</dbReference>
<dbReference type="SMART" id="SM00382">
    <property type="entry name" value="AAA"/>
    <property type="match status" value="1"/>
</dbReference>
<comment type="caution">
    <text evidence="5">The sequence shown here is derived from an EMBL/GenBank/DDBJ whole genome shotgun (WGS) entry which is preliminary data.</text>
</comment>
<dbReference type="Proteomes" id="UP000095209">
    <property type="component" value="Unassembled WGS sequence"/>
</dbReference>
<dbReference type="EMBL" id="MJEH01000030">
    <property type="protein sequence ID" value="OEH92391.1"/>
    <property type="molecule type" value="Genomic_DNA"/>
</dbReference>
<dbReference type="OrthoDB" id="9804819at2"/>
<dbReference type="PROSITE" id="PS50893">
    <property type="entry name" value="ABC_TRANSPORTER_2"/>
    <property type="match status" value="1"/>
</dbReference>
<dbReference type="PANTHER" id="PTHR42939">
    <property type="entry name" value="ABC TRANSPORTER ATP-BINDING PROTEIN ALBC-RELATED"/>
    <property type="match status" value="1"/>
</dbReference>
<keyword evidence="6" id="KW-1185">Reference proteome</keyword>
<dbReference type="RefSeq" id="WP_069717607.1">
    <property type="nucleotide sequence ID" value="NZ_MJEH01000030.1"/>
</dbReference>
<evidence type="ECO:0000256" key="1">
    <source>
        <dbReference type="ARBA" id="ARBA00022448"/>
    </source>
</evidence>
<dbReference type="SUPFAM" id="SSF52540">
    <property type="entry name" value="P-loop containing nucleoside triphosphate hydrolases"/>
    <property type="match status" value="1"/>
</dbReference>
<reference evidence="5 6" key="1">
    <citation type="submission" date="2016-08" db="EMBL/GenBank/DDBJ databases">
        <title>Genome of Bacillus solimangrovi GH2-4.</title>
        <authorList>
            <person name="Lim S."/>
            <person name="Kim B.-C."/>
        </authorList>
    </citation>
    <scope>NUCLEOTIDE SEQUENCE [LARGE SCALE GENOMIC DNA]</scope>
    <source>
        <strain evidence="5 6">GH2-4</strain>
    </source>
</reference>
<keyword evidence="2" id="KW-0547">Nucleotide-binding</keyword>
<dbReference type="InterPro" id="IPR027417">
    <property type="entry name" value="P-loop_NTPase"/>
</dbReference>
<accession>A0A1E5LE78</accession>
<evidence type="ECO:0000313" key="6">
    <source>
        <dbReference type="Proteomes" id="UP000095209"/>
    </source>
</evidence>
<evidence type="ECO:0000256" key="3">
    <source>
        <dbReference type="ARBA" id="ARBA00022840"/>
    </source>
</evidence>